<protein>
    <recommendedName>
        <fullName evidence="4">DUF456 domain-containing protein</fullName>
    </recommendedName>
</protein>
<accession>A0A161PBU4</accession>
<organism evidence="2 3">
    <name type="scientific">Alkalihalobacillus trypoxylicola</name>
    <dbReference type="NCBI Taxonomy" id="519424"/>
    <lineage>
        <taxon>Bacteria</taxon>
        <taxon>Bacillati</taxon>
        <taxon>Bacillota</taxon>
        <taxon>Bacilli</taxon>
        <taxon>Bacillales</taxon>
        <taxon>Bacillaceae</taxon>
        <taxon>Alkalihalobacillus</taxon>
    </lineage>
</organism>
<proteinExistence type="predicted"/>
<evidence type="ECO:0000313" key="3">
    <source>
        <dbReference type="Proteomes" id="UP000075806"/>
    </source>
</evidence>
<sequence>MDVIWWIIIIALFITSFIGLLFPIIPSVLVIWLGFVIYIWGVGTAGDLSVWFWSAMVLFTVLLFLADLIASLYFVKKYGGSKWGERMAAIGVIVGSFIIPPFGIVVIPFILVFITELFNDRDTSQALKVAIASLFAFLSGTVAKGIIQIIMIIWFIIEVI</sequence>
<dbReference type="InterPro" id="IPR007403">
    <property type="entry name" value="DUF456"/>
</dbReference>
<gene>
    <name evidence="2" type="ORF">AZF04_07010</name>
</gene>
<feature type="transmembrane region" description="Helical" evidence="1">
    <location>
        <begin position="134"/>
        <end position="157"/>
    </location>
</feature>
<evidence type="ECO:0008006" key="4">
    <source>
        <dbReference type="Google" id="ProtNLM"/>
    </source>
</evidence>
<keyword evidence="3" id="KW-1185">Reference proteome</keyword>
<dbReference type="STRING" id="519424.AZF04_07010"/>
<feature type="transmembrane region" description="Helical" evidence="1">
    <location>
        <begin position="7"/>
        <end position="40"/>
    </location>
</feature>
<feature type="transmembrane region" description="Helical" evidence="1">
    <location>
        <begin position="87"/>
        <end position="114"/>
    </location>
</feature>
<keyword evidence="1" id="KW-0812">Transmembrane</keyword>
<comment type="caution">
    <text evidence="2">The sequence shown here is derived from an EMBL/GenBank/DDBJ whole genome shotgun (WGS) entry which is preliminary data.</text>
</comment>
<dbReference type="PANTHER" id="PTHR39165:SF1">
    <property type="entry name" value="DUF456 DOMAIN-CONTAINING PROTEIN"/>
    <property type="match status" value="1"/>
</dbReference>
<keyword evidence="1" id="KW-1133">Transmembrane helix</keyword>
<reference evidence="2" key="1">
    <citation type="submission" date="2016-02" db="EMBL/GenBank/DDBJ databases">
        <title>Genome sequence of Bacillus trypoxylicola KCTC 13244(T).</title>
        <authorList>
            <person name="Jeong H."/>
            <person name="Park S.-H."/>
            <person name="Choi S.-K."/>
        </authorList>
    </citation>
    <scope>NUCLEOTIDE SEQUENCE [LARGE SCALE GENOMIC DNA]</scope>
    <source>
        <strain evidence="2">KCTC 13244</strain>
    </source>
</reference>
<dbReference type="RefSeq" id="WP_061949083.1">
    <property type="nucleotide sequence ID" value="NZ_LTAO01000023.1"/>
</dbReference>
<dbReference type="Proteomes" id="UP000075806">
    <property type="component" value="Unassembled WGS sequence"/>
</dbReference>
<dbReference type="OrthoDB" id="9808460at2"/>
<feature type="transmembrane region" description="Helical" evidence="1">
    <location>
        <begin position="52"/>
        <end position="75"/>
    </location>
</feature>
<evidence type="ECO:0000256" key="1">
    <source>
        <dbReference type="SAM" id="Phobius"/>
    </source>
</evidence>
<dbReference type="Pfam" id="PF04306">
    <property type="entry name" value="DUF456"/>
    <property type="match status" value="1"/>
</dbReference>
<name>A0A161PBU4_9BACI</name>
<dbReference type="PANTHER" id="PTHR39165">
    <property type="entry name" value="IG HYPOTHETICAL 17883"/>
    <property type="match status" value="1"/>
</dbReference>
<keyword evidence="1" id="KW-0472">Membrane</keyword>
<evidence type="ECO:0000313" key="2">
    <source>
        <dbReference type="EMBL" id="KYG29269.1"/>
    </source>
</evidence>
<dbReference type="AlphaFoldDB" id="A0A161PBU4"/>
<dbReference type="EMBL" id="LTAO01000023">
    <property type="protein sequence ID" value="KYG29269.1"/>
    <property type="molecule type" value="Genomic_DNA"/>
</dbReference>